<dbReference type="Proteomes" id="UP000006919">
    <property type="component" value="Chromosome"/>
</dbReference>
<keyword evidence="2" id="KW-0732">Signal</keyword>
<dbReference type="OrthoDB" id="1820737at2"/>
<dbReference type="HOGENOM" id="CLU_1293531_0_0_9"/>
<reference evidence="3 4" key="1">
    <citation type="journal article" date="2011" name="J. Bacteriol.">
        <title>Complete genome of the cellulolytic ruminal bacterium Ruminococcus albus 7.</title>
        <authorList>
            <person name="Suen G."/>
            <person name="Stevenson D.M."/>
            <person name="Bruce D.C."/>
            <person name="Chertkov O."/>
            <person name="Copeland A."/>
            <person name="Cheng J.F."/>
            <person name="Detter C."/>
            <person name="Detter J.C."/>
            <person name="Goodwin L.A."/>
            <person name="Han C.S."/>
            <person name="Hauser L.J."/>
            <person name="Ivanova N.N."/>
            <person name="Kyrpides N.C."/>
            <person name="Land M.L."/>
            <person name="Lapidus A."/>
            <person name="Lucas S."/>
            <person name="Ovchinnikova G."/>
            <person name="Pitluck S."/>
            <person name="Tapia R."/>
            <person name="Woyke T."/>
            <person name="Boyum J."/>
            <person name="Mead D."/>
            <person name="Weimer P.J."/>
        </authorList>
    </citation>
    <scope>NUCLEOTIDE SEQUENCE [LARGE SCALE GENOMIC DNA]</scope>
    <source>
        <strain evidence="4">ATCC 27210 / DSM 20455 / JCM 14654 / NCDO 2250 / 7</strain>
    </source>
</reference>
<feature type="chain" id="PRO_5039271098" description="Lipoprotein" evidence="2">
    <location>
        <begin position="23"/>
        <end position="213"/>
    </location>
</feature>
<dbReference type="AlphaFoldDB" id="E6UIZ0"/>
<dbReference type="EMBL" id="CP002403">
    <property type="protein sequence ID" value="ADU22256.1"/>
    <property type="molecule type" value="Genomic_DNA"/>
</dbReference>
<evidence type="ECO:0000313" key="4">
    <source>
        <dbReference type="Proteomes" id="UP000006919"/>
    </source>
</evidence>
<organism evidence="3 4">
    <name type="scientific">Ruminococcus albus (strain ATCC 27210 / DSM 20455 / JCM 14654 / NCDO 2250 / 7)</name>
    <dbReference type="NCBI Taxonomy" id="697329"/>
    <lineage>
        <taxon>Bacteria</taxon>
        <taxon>Bacillati</taxon>
        <taxon>Bacillota</taxon>
        <taxon>Clostridia</taxon>
        <taxon>Eubacteriales</taxon>
        <taxon>Oscillospiraceae</taxon>
        <taxon>Ruminococcus</taxon>
    </lineage>
</organism>
<dbReference type="KEGG" id="ral:Rumal_1758"/>
<name>E6UIZ0_RUMA7</name>
<evidence type="ECO:0000256" key="1">
    <source>
        <dbReference type="SAM" id="MobiDB-lite"/>
    </source>
</evidence>
<gene>
    <name evidence="3" type="ordered locus">Rumal_1758</name>
</gene>
<sequence length="213" mass="23767" precursor="true">MKLRKSAIVLTAIMMMCASGCANSEKNENADKSDKTEKSNSSVVTTTVANTVSMPEPIPVPEGGWTDETIKDVIYINGKNLELPCTIDDLGDGFEIEPNDEADKEIEEGRVGIYHLNYYGYFVGFVGIKESNKIYSLDFDAFDSPIEDYPDIPFSINGVTIGTPFSEVRERMGKDFSDEGNPGHFKCDFKNFRVSMYDAYNNDKISSIEIFSH</sequence>
<feature type="signal peptide" evidence="2">
    <location>
        <begin position="1"/>
        <end position="22"/>
    </location>
</feature>
<feature type="compositionally biased region" description="Basic and acidic residues" evidence="1">
    <location>
        <begin position="25"/>
        <end position="38"/>
    </location>
</feature>
<feature type="region of interest" description="Disordered" evidence="1">
    <location>
        <begin position="24"/>
        <end position="43"/>
    </location>
</feature>
<evidence type="ECO:0000313" key="3">
    <source>
        <dbReference type="EMBL" id="ADU22256.1"/>
    </source>
</evidence>
<accession>E6UIZ0</accession>
<proteinExistence type="predicted"/>
<evidence type="ECO:0008006" key="5">
    <source>
        <dbReference type="Google" id="ProtNLM"/>
    </source>
</evidence>
<evidence type="ECO:0000256" key="2">
    <source>
        <dbReference type="SAM" id="SignalP"/>
    </source>
</evidence>
<dbReference type="RefSeq" id="WP_013498421.1">
    <property type="nucleotide sequence ID" value="NC_014833.1"/>
</dbReference>
<protein>
    <recommendedName>
        <fullName evidence="5">Lipoprotein</fullName>
    </recommendedName>
</protein>